<dbReference type="Pfam" id="PF01180">
    <property type="entry name" value="DHO_dh"/>
    <property type="match status" value="1"/>
</dbReference>
<dbReference type="CDD" id="cd04738">
    <property type="entry name" value="DHOD_2_like"/>
    <property type="match status" value="1"/>
</dbReference>
<feature type="non-terminal residue" evidence="13">
    <location>
        <position position="1"/>
    </location>
</feature>
<dbReference type="InterPro" id="IPR005719">
    <property type="entry name" value="Dihydroorotate_DH_2"/>
</dbReference>
<dbReference type="PANTHER" id="PTHR48109">
    <property type="entry name" value="DIHYDROOROTATE DEHYDROGENASE (QUINONE), MITOCHONDRIAL-RELATED"/>
    <property type="match status" value="1"/>
</dbReference>
<feature type="domain" description="Dihydroorotate dehydrogenase catalytic" evidence="12">
    <location>
        <begin position="81"/>
        <end position="386"/>
    </location>
</feature>
<evidence type="ECO:0000259" key="12">
    <source>
        <dbReference type="Pfam" id="PF01180"/>
    </source>
</evidence>
<evidence type="ECO:0000256" key="4">
    <source>
        <dbReference type="ARBA" id="ARBA00005359"/>
    </source>
</evidence>
<evidence type="ECO:0000256" key="2">
    <source>
        <dbReference type="ARBA" id="ARBA00004370"/>
    </source>
</evidence>
<dbReference type="NCBIfam" id="TIGR01036">
    <property type="entry name" value="pyrD_sub2"/>
    <property type="match status" value="1"/>
</dbReference>
<evidence type="ECO:0000256" key="9">
    <source>
        <dbReference type="ARBA" id="ARBA00023002"/>
    </source>
</evidence>
<evidence type="ECO:0000256" key="6">
    <source>
        <dbReference type="ARBA" id="ARBA00017599"/>
    </source>
</evidence>
<evidence type="ECO:0000256" key="11">
    <source>
        <dbReference type="ARBA" id="ARBA00048639"/>
    </source>
</evidence>
<gene>
    <name evidence="13" type="primary">DHODH</name>
    <name evidence="13" type="ORF">GZH46_00393</name>
</gene>
<comment type="caution">
    <text evidence="13">The sequence shown here is derived from an EMBL/GenBank/DDBJ whole genome shotgun (WGS) entry which is preliminary data.</text>
</comment>
<evidence type="ECO:0000256" key="10">
    <source>
        <dbReference type="ARBA" id="ARBA00023136"/>
    </source>
</evidence>
<evidence type="ECO:0000313" key="13">
    <source>
        <dbReference type="EMBL" id="KAG9511047.1"/>
    </source>
</evidence>
<dbReference type="EC" id="1.3.5.2" evidence="5"/>
<dbReference type="InterPro" id="IPR013785">
    <property type="entry name" value="Aldolase_TIM"/>
</dbReference>
<keyword evidence="9" id="KW-0560">Oxidoreductase</keyword>
<evidence type="ECO:0000256" key="5">
    <source>
        <dbReference type="ARBA" id="ARBA00012791"/>
    </source>
</evidence>
<dbReference type="EMBL" id="JAIFTH010000039">
    <property type="protein sequence ID" value="KAG9511047.1"/>
    <property type="molecule type" value="Genomic_DNA"/>
</dbReference>
<evidence type="ECO:0000256" key="3">
    <source>
        <dbReference type="ARBA" id="ARBA00005161"/>
    </source>
</evidence>
<dbReference type="PANTHER" id="PTHR48109:SF4">
    <property type="entry name" value="DIHYDROOROTATE DEHYDROGENASE (QUINONE), MITOCHONDRIAL"/>
    <property type="match status" value="1"/>
</dbReference>
<comment type="subcellular location">
    <subcellularLocation>
        <location evidence="2">Membrane</location>
    </subcellularLocation>
</comment>
<accession>A0ABQ7SCE3</accession>
<keyword evidence="8" id="KW-0288">FMN</keyword>
<dbReference type="NCBIfam" id="NF003645">
    <property type="entry name" value="PRK05286.1-2"/>
    <property type="match status" value="1"/>
</dbReference>
<dbReference type="PROSITE" id="PS00912">
    <property type="entry name" value="DHODEHASE_2"/>
    <property type="match status" value="1"/>
</dbReference>
<dbReference type="SUPFAM" id="SSF51395">
    <property type="entry name" value="FMN-linked oxidoreductases"/>
    <property type="match status" value="1"/>
</dbReference>
<comment type="cofactor">
    <cofactor evidence="1">
        <name>FMN</name>
        <dbReference type="ChEBI" id="CHEBI:58210"/>
    </cofactor>
</comment>
<dbReference type="Gene3D" id="3.20.20.70">
    <property type="entry name" value="Aldolase class I"/>
    <property type="match status" value="1"/>
</dbReference>
<comment type="similarity">
    <text evidence="4">Belongs to the dihydroorotate dehydrogenase family. Type 2 subfamily.</text>
</comment>
<dbReference type="InterPro" id="IPR050074">
    <property type="entry name" value="DHO_dehydrogenase"/>
</dbReference>
<keyword evidence="7" id="KW-0285">Flavoprotein</keyword>
<dbReference type="InterPro" id="IPR005720">
    <property type="entry name" value="Dihydroorotate_DH_cat"/>
</dbReference>
<organism evidence="13 14">
    <name type="scientific">Fragariocoptes setiger</name>
    <dbReference type="NCBI Taxonomy" id="1670756"/>
    <lineage>
        <taxon>Eukaryota</taxon>
        <taxon>Metazoa</taxon>
        <taxon>Ecdysozoa</taxon>
        <taxon>Arthropoda</taxon>
        <taxon>Chelicerata</taxon>
        <taxon>Arachnida</taxon>
        <taxon>Acari</taxon>
        <taxon>Acariformes</taxon>
        <taxon>Trombidiformes</taxon>
        <taxon>Prostigmata</taxon>
        <taxon>Eupodina</taxon>
        <taxon>Eriophyoidea</taxon>
        <taxon>Phytoptidae</taxon>
        <taxon>Fragariocoptes</taxon>
    </lineage>
</organism>
<evidence type="ECO:0000256" key="7">
    <source>
        <dbReference type="ARBA" id="ARBA00022630"/>
    </source>
</evidence>
<comment type="catalytic activity">
    <reaction evidence="11">
        <text>(S)-dihydroorotate + a quinone = orotate + a quinol</text>
        <dbReference type="Rhea" id="RHEA:30187"/>
        <dbReference type="ChEBI" id="CHEBI:24646"/>
        <dbReference type="ChEBI" id="CHEBI:30839"/>
        <dbReference type="ChEBI" id="CHEBI:30864"/>
        <dbReference type="ChEBI" id="CHEBI:132124"/>
        <dbReference type="EC" id="1.3.5.2"/>
    </reaction>
</comment>
<evidence type="ECO:0000256" key="8">
    <source>
        <dbReference type="ARBA" id="ARBA00022643"/>
    </source>
</evidence>
<name>A0ABQ7SCE3_9ACAR</name>
<evidence type="ECO:0000256" key="1">
    <source>
        <dbReference type="ARBA" id="ARBA00001917"/>
    </source>
</evidence>
<dbReference type="InterPro" id="IPR001295">
    <property type="entry name" value="Dihydroorotate_DH_CS"/>
</dbReference>
<protein>
    <recommendedName>
        <fullName evidence="6">Dihydroorotate dehydrogenase (quinone), mitochondrial</fullName>
        <ecNumber evidence="5">1.3.5.2</ecNumber>
    </recommendedName>
</protein>
<keyword evidence="14" id="KW-1185">Reference proteome</keyword>
<comment type="pathway">
    <text evidence="3">Pyrimidine metabolism; UMP biosynthesis via de novo pathway; orotate from (S)-dihydroorotate (quinone route): step 1/1.</text>
</comment>
<sequence length="412" mass="45323">MSCKPRLNKFGSLLGVTVGGVATFAGICAHRGDEKFYSKILMPFMSKFVDPELAHNICIFFTKHKLIRCQNSLSEERELSLRTPVLNMMFTNPVGLAAGFDKNCHAAPGLIYYGLGFAEIGTVTPKPQPGNPKKRIFRIPEGRALINRCGFNNVGIEQVKKNLHEMESCKPMILGLNIGKNKDTDDMFSDFILGIENTKDLDMIDYLVVNVSSPNTPGLRATQEKANLEILIDRILTTKSKMKIDKPLFLKIAPDITEQQRRDIAKLITNKTVAGLRVDGLIISNTTITRPLDVISPGSPSEKIFLTERGGLSGPPLAEMSNRVISDFYKLTNGQVPIIGVGGISNGNDAYEKIKAGASLVQIYTSLTYDGPPVVNRIKRELAELLARDGFVTLSEAIGVNHRNQRTQTMTA</sequence>
<evidence type="ECO:0000313" key="14">
    <source>
        <dbReference type="Proteomes" id="UP000825002"/>
    </source>
</evidence>
<dbReference type="NCBIfam" id="NF003652">
    <property type="entry name" value="PRK05286.2-5"/>
    <property type="match status" value="1"/>
</dbReference>
<keyword evidence="10" id="KW-0472">Membrane</keyword>
<dbReference type="Proteomes" id="UP000825002">
    <property type="component" value="Unassembled WGS sequence"/>
</dbReference>
<reference evidence="13 14" key="1">
    <citation type="submission" date="2020-10" db="EMBL/GenBank/DDBJ databases">
        <authorList>
            <person name="Klimov P.B."/>
            <person name="Dyachkov S.M."/>
            <person name="Chetverikov P.E."/>
        </authorList>
    </citation>
    <scope>NUCLEOTIDE SEQUENCE [LARGE SCALE GENOMIC DNA]</scope>
    <source>
        <strain evidence="13">BMOC 18-1129-001#AD2665</strain>
        <tissue evidence="13">Entire mites</tissue>
    </source>
</reference>
<proteinExistence type="inferred from homology"/>